<dbReference type="Pfam" id="PF02365">
    <property type="entry name" value="NAM"/>
    <property type="match status" value="2"/>
</dbReference>
<dbReference type="AlphaFoldDB" id="A0A5P1FQR9"/>
<dbReference type="PROSITE" id="PS51005">
    <property type="entry name" value="NAC"/>
    <property type="match status" value="2"/>
</dbReference>
<dbReference type="SUPFAM" id="SSF101941">
    <property type="entry name" value="NAC domain"/>
    <property type="match status" value="2"/>
</dbReference>
<feature type="region of interest" description="Disordered" evidence="5">
    <location>
        <begin position="768"/>
        <end position="789"/>
    </location>
</feature>
<accession>A0A5P1FQR9</accession>
<keyword evidence="3" id="KW-0804">Transcription</keyword>
<keyword evidence="2" id="KW-0238">DNA-binding</keyword>
<sequence length="872" mass="99257">MEEIENEVKDVQYVKKIPPAGWKFLPTDEEIIFEYLRKRILNEKLPCEDVIEEVHLYELDIPDLAKRYESSQQDGRWYFFTDRTRKYRGGNRPARSTPSGFWKLTGLKSEIEHNGKKIGVKNTLNFYWGLQQGENSRTQWMMREYSIKEFQIPKEPAGLEPHVKLDDAVLCMVYRNLNENAGRKRQKPPVHPQPSIQSAEQIENLTSGFRAEDNKGKVCEQIPENNMMVRNFNTDASDTKREDYAGKMPPGWKFCPNDEQIISVYLYKRIHNQTLPCKNVINEVHLYEFDAPALIEEYQSSEQHKSWYFFTDRTRKYLGGKRPARSTPNGFWKATEADTLIKDQGKVIGRRMTLKFLWGHQQEGKHRDSGWMMREYRIEEFQIPCSQKRKGKTPKDPARSECDMKLDEAVLCKVYQVQNKNAGRKRHEASGNSSSDSLLDVVYQTQSLNQLAPVLVSPVQDQRNSSSDSLLDVVYQTQSLNQLEKNSSSDSLLDVVYQTQSLNQLAPVLVSPVQDQRNSSSDSLLDVVNQTQSLNQLAPVLVSPVQDQRNSSSDSLLDMVYQTQSLNQLEKNSSSDSLLDVVYQTRNQLAPVLVSPVQDQRNSSSDSLLDVVYQTQSLNQLEKNSSSDSLLDVVYETQSLNQLAPVQDQSTIQPSGPFFPVPLPAYDPNHNTNGLMFSRPNERGRLLNQVNPNYFSTMNQTRSYPTSFLNVNGMGVQLGLSDMQQFHSNLSSDMMALSQDIHQRQLSLSPEQSENLSSGEVLDVAHQTQSLSQDSTVDLPSSHPSPVPCSATDSVYNNGWRLFNQVNSSYSSTVNQDQSYETNSVVNPNLPTWCTGSTNLNSFYVDPSQSGFLDENGFFPVSDTQQLRTNLY</sequence>
<dbReference type="Proteomes" id="UP000243459">
    <property type="component" value="Chromosome 1"/>
</dbReference>
<feature type="domain" description="NAC" evidence="6">
    <location>
        <begin position="248"/>
        <end position="417"/>
    </location>
</feature>
<dbReference type="GO" id="GO:0006355">
    <property type="term" value="P:regulation of DNA-templated transcription"/>
    <property type="evidence" value="ECO:0007669"/>
    <property type="project" value="InterPro"/>
</dbReference>
<dbReference type="Gene3D" id="2.170.150.80">
    <property type="entry name" value="NAC domain"/>
    <property type="match status" value="2"/>
</dbReference>
<organism evidence="7 8">
    <name type="scientific">Asparagus officinalis</name>
    <name type="common">Garden asparagus</name>
    <dbReference type="NCBI Taxonomy" id="4686"/>
    <lineage>
        <taxon>Eukaryota</taxon>
        <taxon>Viridiplantae</taxon>
        <taxon>Streptophyta</taxon>
        <taxon>Embryophyta</taxon>
        <taxon>Tracheophyta</taxon>
        <taxon>Spermatophyta</taxon>
        <taxon>Magnoliopsida</taxon>
        <taxon>Liliopsida</taxon>
        <taxon>Asparagales</taxon>
        <taxon>Asparagaceae</taxon>
        <taxon>Asparagoideae</taxon>
        <taxon>Asparagus</taxon>
    </lineage>
</organism>
<evidence type="ECO:0000259" key="6">
    <source>
        <dbReference type="PROSITE" id="PS51005"/>
    </source>
</evidence>
<keyword evidence="1" id="KW-0805">Transcription regulation</keyword>
<feature type="domain" description="NAC" evidence="6">
    <location>
        <begin position="18"/>
        <end position="176"/>
    </location>
</feature>
<protein>
    <recommendedName>
        <fullName evidence="6">NAC domain-containing protein</fullName>
    </recommendedName>
</protein>
<dbReference type="Gramene" id="ONK79020">
    <property type="protein sequence ID" value="ONK79020"/>
    <property type="gene ID" value="A4U43_C01F2050"/>
</dbReference>
<dbReference type="PANTHER" id="PTHR31719">
    <property type="entry name" value="NAC TRANSCRIPTION FACTOR 56"/>
    <property type="match status" value="1"/>
</dbReference>
<gene>
    <name evidence="7" type="ORF">A4U43_C01F2050</name>
</gene>
<evidence type="ECO:0000313" key="7">
    <source>
        <dbReference type="EMBL" id="ONK79020.1"/>
    </source>
</evidence>
<evidence type="ECO:0000256" key="2">
    <source>
        <dbReference type="ARBA" id="ARBA00023125"/>
    </source>
</evidence>
<keyword evidence="8" id="KW-1185">Reference proteome</keyword>
<reference evidence="8" key="1">
    <citation type="journal article" date="2017" name="Nat. Commun.">
        <title>The asparagus genome sheds light on the origin and evolution of a young Y chromosome.</title>
        <authorList>
            <person name="Harkess A."/>
            <person name="Zhou J."/>
            <person name="Xu C."/>
            <person name="Bowers J.E."/>
            <person name="Van der Hulst R."/>
            <person name="Ayyampalayam S."/>
            <person name="Mercati F."/>
            <person name="Riccardi P."/>
            <person name="McKain M.R."/>
            <person name="Kakrana A."/>
            <person name="Tang H."/>
            <person name="Ray J."/>
            <person name="Groenendijk J."/>
            <person name="Arikit S."/>
            <person name="Mathioni S.M."/>
            <person name="Nakano M."/>
            <person name="Shan H."/>
            <person name="Telgmann-Rauber A."/>
            <person name="Kanno A."/>
            <person name="Yue Z."/>
            <person name="Chen H."/>
            <person name="Li W."/>
            <person name="Chen Y."/>
            <person name="Xu X."/>
            <person name="Zhang Y."/>
            <person name="Luo S."/>
            <person name="Chen H."/>
            <person name="Gao J."/>
            <person name="Mao Z."/>
            <person name="Pires J.C."/>
            <person name="Luo M."/>
            <person name="Kudrna D."/>
            <person name="Wing R.A."/>
            <person name="Meyers B.C."/>
            <person name="Yi K."/>
            <person name="Kong H."/>
            <person name="Lavrijsen P."/>
            <person name="Sunseri F."/>
            <person name="Falavigna A."/>
            <person name="Ye Y."/>
            <person name="Leebens-Mack J.H."/>
            <person name="Chen G."/>
        </authorList>
    </citation>
    <scope>NUCLEOTIDE SEQUENCE [LARGE SCALE GENOMIC DNA]</scope>
    <source>
        <strain evidence="8">cv. DH0086</strain>
    </source>
</reference>
<dbReference type="GO" id="GO:0003677">
    <property type="term" value="F:DNA binding"/>
    <property type="evidence" value="ECO:0007669"/>
    <property type="project" value="UniProtKB-KW"/>
</dbReference>
<feature type="compositionally biased region" description="Polar residues" evidence="5">
    <location>
        <begin position="768"/>
        <end position="784"/>
    </location>
</feature>
<evidence type="ECO:0000256" key="5">
    <source>
        <dbReference type="SAM" id="MobiDB-lite"/>
    </source>
</evidence>
<dbReference type="InterPro" id="IPR036093">
    <property type="entry name" value="NAC_dom_sf"/>
</dbReference>
<name>A0A5P1FQR9_ASPOF</name>
<evidence type="ECO:0000256" key="3">
    <source>
        <dbReference type="ARBA" id="ARBA00023163"/>
    </source>
</evidence>
<evidence type="ECO:0000313" key="8">
    <source>
        <dbReference type="Proteomes" id="UP000243459"/>
    </source>
</evidence>
<keyword evidence="4" id="KW-0539">Nucleus</keyword>
<dbReference type="EMBL" id="CM007381">
    <property type="protein sequence ID" value="ONK79020.1"/>
    <property type="molecule type" value="Genomic_DNA"/>
</dbReference>
<evidence type="ECO:0000256" key="1">
    <source>
        <dbReference type="ARBA" id="ARBA00023015"/>
    </source>
</evidence>
<evidence type="ECO:0000256" key="4">
    <source>
        <dbReference type="ARBA" id="ARBA00023242"/>
    </source>
</evidence>
<dbReference type="PANTHER" id="PTHR31719:SF212">
    <property type="entry name" value="NAC DOMAIN-CONTAINING PROTEIN 72-LIKE"/>
    <property type="match status" value="1"/>
</dbReference>
<dbReference type="InterPro" id="IPR003441">
    <property type="entry name" value="NAC-dom"/>
</dbReference>
<proteinExistence type="predicted"/>